<feature type="binding site" evidence="6">
    <location>
        <position position="111"/>
    </location>
    <ligand>
        <name>Zn(2+)</name>
        <dbReference type="ChEBI" id="CHEBI:29105"/>
    </ligand>
</feature>
<dbReference type="GO" id="GO:0046570">
    <property type="term" value="F:methylthioribulose 1-phosphate dehydratase activity"/>
    <property type="evidence" value="ECO:0007669"/>
    <property type="project" value="UniProtKB-UniRule"/>
</dbReference>
<dbReference type="SMART" id="SM01007">
    <property type="entry name" value="Aldolase_II"/>
    <property type="match status" value="1"/>
</dbReference>
<dbReference type="GO" id="GO:0005737">
    <property type="term" value="C:cytoplasm"/>
    <property type="evidence" value="ECO:0007669"/>
    <property type="project" value="UniProtKB-UniRule"/>
</dbReference>
<dbReference type="HAMAP" id="MF_01677">
    <property type="entry name" value="Salvage_MtnB"/>
    <property type="match status" value="1"/>
</dbReference>
<evidence type="ECO:0000256" key="5">
    <source>
        <dbReference type="ARBA" id="ARBA00023239"/>
    </source>
</evidence>
<accession>A0A517YES9</accession>
<reference evidence="8 9" key="1">
    <citation type="submission" date="2019-02" db="EMBL/GenBank/DDBJ databases">
        <title>Deep-cultivation of Planctomycetes and their phenomic and genomic characterization uncovers novel biology.</title>
        <authorList>
            <person name="Wiegand S."/>
            <person name="Jogler M."/>
            <person name="Boedeker C."/>
            <person name="Pinto D."/>
            <person name="Vollmers J."/>
            <person name="Rivas-Marin E."/>
            <person name="Kohn T."/>
            <person name="Peeters S.H."/>
            <person name="Heuer A."/>
            <person name="Rast P."/>
            <person name="Oberbeckmann S."/>
            <person name="Bunk B."/>
            <person name="Jeske O."/>
            <person name="Meyerdierks A."/>
            <person name="Storesund J.E."/>
            <person name="Kallscheuer N."/>
            <person name="Luecker S."/>
            <person name="Lage O.M."/>
            <person name="Pohl T."/>
            <person name="Merkel B.J."/>
            <person name="Hornburger P."/>
            <person name="Mueller R.-W."/>
            <person name="Bruemmer F."/>
            <person name="Labrenz M."/>
            <person name="Spormann A.M."/>
            <person name="Op den Camp H."/>
            <person name="Overmann J."/>
            <person name="Amann R."/>
            <person name="Jetten M.S.M."/>
            <person name="Mascher T."/>
            <person name="Medema M.H."/>
            <person name="Devos D.P."/>
            <person name="Kaster A.-K."/>
            <person name="Ovreas L."/>
            <person name="Rohde M."/>
            <person name="Galperin M.Y."/>
            <person name="Jogler C."/>
        </authorList>
    </citation>
    <scope>NUCLEOTIDE SEQUENCE [LARGE SCALE GENOMIC DNA]</scope>
    <source>
        <strain evidence="8 9">ETA_A8</strain>
    </source>
</reference>
<comment type="function">
    <text evidence="6">Catalyzes the dehydration of methylthioribulose-1-phosphate (MTRu-1-P) into 2,3-diketo-5-methylthiopentyl-1-phosphate (DK-MTP-1-P).</text>
</comment>
<sequence length="227" mass="24967">MTATAAPPATSPLAGHEAKIDALRETGHWLWQRGFSLGTSSNYSVVVSRDPLELLITASGKDKGRLTRADFVIVDRDGKATSPGQPKSSAETLLHTVVAELPGVGAVLHTHSVWATVLSDLFFKQGAVEIAGYEMLKGLDGITTHEHTSQIEIFENTQDIPQLAEQVRERLTNSIRPLKHGYLIRKHGMYTWGKDLDEARRHVEIIEFLLECTARRLMLTGGLHPAS</sequence>
<comment type="similarity">
    <text evidence="6">Belongs to the aldolase class II family. MtnB subfamily.</text>
</comment>
<proteinExistence type="inferred from homology"/>
<name>A0A517YES9_9BACT</name>
<feature type="domain" description="Class II aldolase/adducin N-terminal" evidence="7">
    <location>
        <begin position="21"/>
        <end position="214"/>
    </location>
</feature>
<keyword evidence="4 6" id="KW-0486">Methionine biosynthesis</keyword>
<keyword evidence="2 6" id="KW-0479">Metal-binding</keyword>
<comment type="catalytic activity">
    <reaction evidence="6">
        <text>5-(methylsulfanyl)-D-ribulose 1-phosphate = 5-methylsulfanyl-2,3-dioxopentyl phosphate + H2O</text>
        <dbReference type="Rhea" id="RHEA:15549"/>
        <dbReference type="ChEBI" id="CHEBI:15377"/>
        <dbReference type="ChEBI" id="CHEBI:58548"/>
        <dbReference type="ChEBI" id="CHEBI:58828"/>
        <dbReference type="EC" id="4.2.1.109"/>
    </reaction>
</comment>
<feature type="binding site" evidence="6">
    <location>
        <position position="109"/>
    </location>
    <ligand>
        <name>Zn(2+)</name>
        <dbReference type="ChEBI" id="CHEBI:29105"/>
    </ligand>
</feature>
<keyword evidence="3 6" id="KW-0862">Zinc</keyword>
<protein>
    <recommendedName>
        <fullName evidence="6">Methylthioribulose-1-phosphate dehydratase</fullName>
        <shortName evidence="6">MTRu-1-P dehydratase</shortName>
        <ecNumber evidence="6">4.2.1.109</ecNumber>
    </recommendedName>
</protein>
<gene>
    <name evidence="8" type="primary">mtnB_1</name>
    <name evidence="6" type="synonym">mtnB</name>
    <name evidence="8" type="ORF">ETAA8_37550</name>
</gene>
<dbReference type="InterPro" id="IPR001303">
    <property type="entry name" value="Aldolase_II/adducin_N"/>
</dbReference>
<dbReference type="RefSeq" id="WP_145091296.1">
    <property type="nucleotide sequence ID" value="NZ_CP036274.1"/>
</dbReference>
<dbReference type="UniPathway" id="UPA00904">
    <property type="reaction ID" value="UER00875"/>
</dbReference>
<dbReference type="PANTHER" id="PTHR10640:SF7">
    <property type="entry name" value="METHYLTHIORIBULOSE-1-PHOSPHATE DEHYDRATASE"/>
    <property type="match status" value="1"/>
</dbReference>
<dbReference type="NCBIfam" id="TIGR03328">
    <property type="entry name" value="salvage_mtnB"/>
    <property type="match status" value="1"/>
</dbReference>
<dbReference type="InterPro" id="IPR017714">
    <property type="entry name" value="MethylthioRu-1-P_deHdtase_MtnB"/>
</dbReference>
<dbReference type="AlphaFoldDB" id="A0A517YES9"/>
<dbReference type="GO" id="GO:0019509">
    <property type="term" value="P:L-methionine salvage from methylthioadenosine"/>
    <property type="evidence" value="ECO:0007669"/>
    <property type="project" value="UniProtKB-UniRule"/>
</dbReference>
<dbReference type="PANTHER" id="PTHR10640">
    <property type="entry name" value="METHYLTHIORIBULOSE-1-PHOSPHATE DEHYDRATASE"/>
    <property type="match status" value="1"/>
</dbReference>
<evidence type="ECO:0000256" key="6">
    <source>
        <dbReference type="HAMAP-Rule" id="MF_01677"/>
    </source>
</evidence>
<dbReference type="Proteomes" id="UP000315017">
    <property type="component" value="Chromosome"/>
</dbReference>
<dbReference type="Pfam" id="PF00596">
    <property type="entry name" value="Aldolase_II"/>
    <property type="match status" value="1"/>
</dbReference>
<dbReference type="EMBL" id="CP036274">
    <property type="protein sequence ID" value="QDU28652.1"/>
    <property type="molecule type" value="Genomic_DNA"/>
</dbReference>
<evidence type="ECO:0000259" key="7">
    <source>
        <dbReference type="SMART" id="SM01007"/>
    </source>
</evidence>
<dbReference type="Gene3D" id="3.40.225.10">
    <property type="entry name" value="Class II aldolase/adducin N-terminal domain"/>
    <property type="match status" value="1"/>
</dbReference>
<evidence type="ECO:0000313" key="8">
    <source>
        <dbReference type="EMBL" id="QDU28652.1"/>
    </source>
</evidence>
<evidence type="ECO:0000256" key="1">
    <source>
        <dbReference type="ARBA" id="ARBA00022605"/>
    </source>
</evidence>
<dbReference type="SUPFAM" id="SSF53639">
    <property type="entry name" value="AraD/HMP-PK domain-like"/>
    <property type="match status" value="1"/>
</dbReference>
<evidence type="ECO:0000313" key="9">
    <source>
        <dbReference type="Proteomes" id="UP000315017"/>
    </source>
</evidence>
<comment type="cofactor">
    <cofactor evidence="6">
        <name>Zn(2+)</name>
        <dbReference type="ChEBI" id="CHEBI:29105"/>
    </cofactor>
    <text evidence="6">Binds 1 zinc ion per subunit.</text>
</comment>
<dbReference type="EC" id="4.2.1.109" evidence="6"/>
<keyword evidence="5 6" id="KW-0456">Lyase</keyword>
<dbReference type="OrthoDB" id="9805559at2"/>
<keyword evidence="9" id="KW-1185">Reference proteome</keyword>
<organism evidence="8 9">
    <name type="scientific">Anatilimnocola aggregata</name>
    <dbReference type="NCBI Taxonomy" id="2528021"/>
    <lineage>
        <taxon>Bacteria</taxon>
        <taxon>Pseudomonadati</taxon>
        <taxon>Planctomycetota</taxon>
        <taxon>Planctomycetia</taxon>
        <taxon>Pirellulales</taxon>
        <taxon>Pirellulaceae</taxon>
        <taxon>Anatilimnocola</taxon>
    </lineage>
</organism>
<dbReference type="GO" id="GO:0008270">
    <property type="term" value="F:zinc ion binding"/>
    <property type="evidence" value="ECO:0007669"/>
    <property type="project" value="UniProtKB-UniRule"/>
</dbReference>
<evidence type="ECO:0000256" key="2">
    <source>
        <dbReference type="ARBA" id="ARBA00022723"/>
    </source>
</evidence>
<dbReference type="InterPro" id="IPR036409">
    <property type="entry name" value="Aldolase_II/adducin_N_sf"/>
</dbReference>
<dbReference type="KEGG" id="aagg:ETAA8_37550"/>
<evidence type="ECO:0000256" key="3">
    <source>
        <dbReference type="ARBA" id="ARBA00022833"/>
    </source>
</evidence>
<comment type="pathway">
    <text evidence="6">Amino-acid biosynthesis; L-methionine biosynthesis via salvage pathway; L-methionine from S-methyl-5-thio-alpha-D-ribose 1-phosphate: step 2/6.</text>
</comment>
<evidence type="ECO:0000256" key="4">
    <source>
        <dbReference type="ARBA" id="ARBA00023167"/>
    </source>
</evidence>
<keyword evidence="1 6" id="KW-0028">Amino-acid biosynthesis</keyword>